<evidence type="ECO:0000313" key="2">
    <source>
        <dbReference type="Proteomes" id="UP000198915"/>
    </source>
</evidence>
<sequence>MLAQSNNGSEQPVSRRNFLKNSGLVLGGLVVGGVAGSLLNRQQAPAPQVPGATPAPAADFNQALMFFTPEQFKVVDAACERIFPEDESGPGAKALGAAYFIDHQLAGDWGFNARDYMQGPFYPGEVTQGYQGRLKRREIFEIGIQEMNNYSNSTQKKRFYELTPEQQDAVLKAFESDEVKLTTISASAFFKMLRASTLEGIYSDPLYGGNKNMDGWKMRNYPGNQMAYTQVIEKDEFVKMAPLSLRDHQH</sequence>
<proteinExistence type="predicted"/>
<dbReference type="NCBIfam" id="TIGR01409">
    <property type="entry name" value="TAT_signal_seq"/>
    <property type="match status" value="1"/>
</dbReference>
<reference evidence="2" key="1">
    <citation type="submission" date="2016-10" db="EMBL/GenBank/DDBJ databases">
        <authorList>
            <person name="Varghese N."/>
            <person name="Submissions S."/>
        </authorList>
    </citation>
    <scope>NUCLEOTIDE SEQUENCE [LARGE SCALE GENOMIC DNA]</scope>
    <source>
        <strain evidence="2">OK042</strain>
    </source>
</reference>
<dbReference type="InterPro" id="IPR019546">
    <property type="entry name" value="TAT_signal_bac_arc"/>
</dbReference>
<dbReference type="AlphaFoldDB" id="A0A1I3V0Z0"/>
<organism evidence="1 2">
    <name type="scientific">Brevibacillus centrosporus</name>
    <dbReference type="NCBI Taxonomy" id="54910"/>
    <lineage>
        <taxon>Bacteria</taxon>
        <taxon>Bacillati</taxon>
        <taxon>Bacillota</taxon>
        <taxon>Bacilli</taxon>
        <taxon>Bacillales</taxon>
        <taxon>Paenibacillaceae</taxon>
        <taxon>Brevibacillus</taxon>
    </lineage>
</organism>
<accession>A0A1I3V0Z0</accession>
<dbReference type="EMBL" id="FORT01000006">
    <property type="protein sequence ID" value="SFJ88016.1"/>
    <property type="molecule type" value="Genomic_DNA"/>
</dbReference>
<dbReference type="STRING" id="1884381.SAMN05518846_106159"/>
<dbReference type="InterPro" id="IPR006311">
    <property type="entry name" value="TAT_signal"/>
</dbReference>
<dbReference type="InterPro" id="IPR027056">
    <property type="entry name" value="Gluconate_2DH_su3"/>
</dbReference>
<name>A0A1I3V0Z0_9BACL</name>
<dbReference type="Pfam" id="PF13618">
    <property type="entry name" value="Gluconate_2-dh3"/>
    <property type="match status" value="1"/>
</dbReference>
<dbReference type="PROSITE" id="PS51318">
    <property type="entry name" value="TAT"/>
    <property type="match status" value="1"/>
</dbReference>
<gene>
    <name evidence="1" type="ORF">SAMN05518846_106159</name>
</gene>
<dbReference type="Proteomes" id="UP000198915">
    <property type="component" value="Unassembled WGS sequence"/>
</dbReference>
<evidence type="ECO:0000313" key="1">
    <source>
        <dbReference type="EMBL" id="SFJ88016.1"/>
    </source>
</evidence>
<keyword evidence="2" id="KW-1185">Reference proteome</keyword>
<protein>
    <submittedName>
        <fullName evidence="1">Gluconate 2-dehydrogenase gamma chain</fullName>
    </submittedName>
</protein>